<dbReference type="GeneID" id="95990263"/>
<keyword evidence="2" id="KW-1185">Reference proteome</keyword>
<dbReference type="RefSeq" id="XP_069205525.1">
    <property type="nucleotide sequence ID" value="XM_069357588.1"/>
</dbReference>
<comment type="caution">
    <text evidence="1">The sequence shown here is derived from an EMBL/GenBank/DDBJ whole genome shotgun (WGS) entry which is preliminary data.</text>
</comment>
<organism evidence="1 2">
    <name type="scientific">Vanrija albida</name>
    <dbReference type="NCBI Taxonomy" id="181172"/>
    <lineage>
        <taxon>Eukaryota</taxon>
        <taxon>Fungi</taxon>
        <taxon>Dikarya</taxon>
        <taxon>Basidiomycota</taxon>
        <taxon>Agaricomycotina</taxon>
        <taxon>Tremellomycetes</taxon>
        <taxon>Trichosporonales</taxon>
        <taxon>Trichosporonaceae</taxon>
        <taxon>Vanrija</taxon>
    </lineage>
</organism>
<accession>A0ABR3PT16</accession>
<dbReference type="Proteomes" id="UP001565368">
    <property type="component" value="Unassembled WGS sequence"/>
</dbReference>
<dbReference type="EMBL" id="JBBXJM010000007">
    <property type="protein sequence ID" value="KAL1405581.1"/>
    <property type="molecule type" value="Genomic_DNA"/>
</dbReference>
<evidence type="ECO:0000313" key="1">
    <source>
        <dbReference type="EMBL" id="KAL1405581.1"/>
    </source>
</evidence>
<protein>
    <submittedName>
        <fullName evidence="1">Uncharacterized protein</fullName>
    </submittedName>
</protein>
<gene>
    <name evidence="1" type="ORF">Q8F55_009220</name>
</gene>
<evidence type="ECO:0000313" key="2">
    <source>
        <dbReference type="Proteomes" id="UP001565368"/>
    </source>
</evidence>
<name>A0ABR3PT16_9TREE</name>
<reference evidence="1 2" key="1">
    <citation type="submission" date="2023-08" db="EMBL/GenBank/DDBJ databases">
        <title>Annotated Genome Sequence of Vanrija albida AlHP1.</title>
        <authorList>
            <person name="Herzog R."/>
        </authorList>
    </citation>
    <scope>NUCLEOTIDE SEQUENCE [LARGE SCALE GENOMIC DNA]</scope>
    <source>
        <strain evidence="1 2">AlHP1</strain>
    </source>
</reference>
<sequence>MIPLDTHPHLLDRVLSHAPWSALPALRATSHTTAAFADAVLCAHVVVTLRGRALALLDPFRMARIPGLRFDPQHADYAATLRRLAAHTHTFDFVSLGGARGWADLKRIAETRRIRAAEAITYLLDAPEDVVLFHTVDLKPRDRRELKSTPFKRLVLRLDISQAHTTQFASGPQALGPMTNFAANSGYLYRARELAVLFSQGSGRPVGWWREVMDAPNEHPVRPLDILLSTAFCPLISHDVTFAGLEAMDPRILFVAPTEPQTSRLARLREALRVPMARGADMFRERDGSAARNPGRVGFELVSLDEYRRASGLDDYEWRLVMTKPGVKLPFPRTWNVHRSHRTS</sequence>
<proteinExistence type="predicted"/>